<dbReference type="SMART" id="SM00129">
    <property type="entry name" value="KISc"/>
    <property type="match status" value="1"/>
</dbReference>
<evidence type="ECO:0000256" key="1">
    <source>
        <dbReference type="ARBA" id="ARBA00004496"/>
    </source>
</evidence>
<dbReference type="InterPro" id="IPR036961">
    <property type="entry name" value="Kinesin_motor_dom_sf"/>
</dbReference>
<feature type="binding site" evidence="6">
    <location>
        <begin position="188"/>
        <end position="195"/>
    </location>
    <ligand>
        <name>ATP</name>
        <dbReference type="ChEBI" id="CHEBI:30616"/>
    </ligand>
</feature>
<keyword evidence="2" id="KW-0963">Cytoplasm</keyword>
<feature type="compositionally biased region" description="Low complexity" evidence="8">
    <location>
        <begin position="1"/>
        <end position="15"/>
    </location>
</feature>
<dbReference type="SUPFAM" id="SSF81383">
    <property type="entry name" value="F-box domain"/>
    <property type="match status" value="1"/>
</dbReference>
<feature type="domain" description="Kinesin motor" evidence="9">
    <location>
        <begin position="106"/>
        <end position="437"/>
    </location>
</feature>
<keyword evidence="7" id="KW-0493">Microtubule</keyword>
<dbReference type="GO" id="GO:0005524">
    <property type="term" value="F:ATP binding"/>
    <property type="evidence" value="ECO:0007669"/>
    <property type="project" value="UniProtKB-UniRule"/>
</dbReference>
<dbReference type="PANTHER" id="PTHR47969">
    <property type="entry name" value="CHROMOSOME-ASSOCIATED KINESIN KIF4A-RELATED"/>
    <property type="match status" value="1"/>
</dbReference>
<evidence type="ECO:0000256" key="7">
    <source>
        <dbReference type="RuleBase" id="RU000394"/>
    </source>
</evidence>
<dbReference type="AlphaFoldDB" id="A0A5A8E1S9"/>
<dbReference type="GO" id="GO:0051231">
    <property type="term" value="P:spindle elongation"/>
    <property type="evidence" value="ECO:0007669"/>
    <property type="project" value="TreeGrafter"/>
</dbReference>
<dbReference type="GO" id="GO:0007052">
    <property type="term" value="P:mitotic spindle organization"/>
    <property type="evidence" value="ECO:0007669"/>
    <property type="project" value="TreeGrafter"/>
</dbReference>
<dbReference type="Gene3D" id="3.40.850.10">
    <property type="entry name" value="Kinesin motor domain"/>
    <property type="match status" value="1"/>
</dbReference>
<evidence type="ECO:0000256" key="8">
    <source>
        <dbReference type="SAM" id="MobiDB-lite"/>
    </source>
</evidence>
<feature type="compositionally biased region" description="Low complexity" evidence="8">
    <location>
        <begin position="79"/>
        <end position="97"/>
    </location>
</feature>
<dbReference type="InterPro" id="IPR036047">
    <property type="entry name" value="F-box-like_dom_sf"/>
</dbReference>
<keyword evidence="3 6" id="KW-0547">Nucleotide-binding</keyword>
<feature type="region of interest" description="Disordered" evidence="8">
    <location>
        <begin position="1"/>
        <end position="97"/>
    </location>
</feature>
<keyword evidence="4 6" id="KW-0067">ATP-binding</keyword>
<dbReference type="PRINTS" id="PR00380">
    <property type="entry name" value="KINESINHEAVY"/>
</dbReference>
<dbReference type="PROSITE" id="PS50067">
    <property type="entry name" value="KINESIN_MOTOR_2"/>
    <property type="match status" value="1"/>
</dbReference>
<dbReference type="OrthoDB" id="3176171at2759"/>
<dbReference type="GO" id="GO:0003777">
    <property type="term" value="F:microtubule motor activity"/>
    <property type="evidence" value="ECO:0007669"/>
    <property type="project" value="InterPro"/>
</dbReference>
<dbReference type="Proteomes" id="UP000322899">
    <property type="component" value="Unassembled WGS sequence"/>
</dbReference>
<dbReference type="PROSITE" id="PS00411">
    <property type="entry name" value="KINESIN_MOTOR_1"/>
    <property type="match status" value="1"/>
</dbReference>
<evidence type="ECO:0000256" key="4">
    <source>
        <dbReference type="ARBA" id="ARBA00022840"/>
    </source>
</evidence>
<evidence type="ECO:0000313" key="10">
    <source>
        <dbReference type="EMBL" id="KAA0169901.1"/>
    </source>
</evidence>
<name>A0A5A8E1S9_CAFRO</name>
<evidence type="ECO:0000256" key="3">
    <source>
        <dbReference type="ARBA" id="ARBA00022741"/>
    </source>
</evidence>
<feature type="region of interest" description="Disordered" evidence="8">
    <location>
        <begin position="793"/>
        <end position="816"/>
    </location>
</feature>
<evidence type="ECO:0000256" key="2">
    <source>
        <dbReference type="ARBA" id="ARBA00022490"/>
    </source>
</evidence>
<dbReference type="InterPro" id="IPR019821">
    <property type="entry name" value="Kinesin_motor_CS"/>
</dbReference>
<evidence type="ECO:0000259" key="9">
    <source>
        <dbReference type="PROSITE" id="PS50067"/>
    </source>
</evidence>
<evidence type="ECO:0000313" key="11">
    <source>
        <dbReference type="Proteomes" id="UP000322899"/>
    </source>
</evidence>
<gene>
    <name evidence="10" type="ORF">FNF27_06793</name>
</gene>
<comment type="similarity">
    <text evidence="6 7">Belongs to the TRAFAC class myosin-kinesin ATPase superfamily. Kinesin family.</text>
</comment>
<comment type="caution">
    <text evidence="10">The sequence shown here is derived from an EMBL/GenBank/DDBJ whole genome shotgun (WGS) entry which is preliminary data.</text>
</comment>
<feature type="compositionally biased region" description="Basic and acidic residues" evidence="8">
    <location>
        <begin position="614"/>
        <end position="628"/>
    </location>
</feature>
<proteinExistence type="inferred from homology"/>
<organism evidence="10 11">
    <name type="scientific">Cafeteria roenbergensis</name>
    <name type="common">Marine flagellate</name>
    <dbReference type="NCBI Taxonomy" id="33653"/>
    <lineage>
        <taxon>Eukaryota</taxon>
        <taxon>Sar</taxon>
        <taxon>Stramenopiles</taxon>
        <taxon>Bigyra</taxon>
        <taxon>Opalozoa</taxon>
        <taxon>Bicosoecida</taxon>
        <taxon>Cafeteriaceae</taxon>
        <taxon>Cafeteria</taxon>
    </lineage>
</organism>
<dbReference type="GO" id="GO:0005737">
    <property type="term" value="C:cytoplasm"/>
    <property type="evidence" value="ECO:0007669"/>
    <property type="project" value="UniProtKB-SubCell"/>
</dbReference>
<dbReference type="GO" id="GO:0007018">
    <property type="term" value="P:microtubule-based movement"/>
    <property type="evidence" value="ECO:0007669"/>
    <property type="project" value="InterPro"/>
</dbReference>
<dbReference type="InterPro" id="IPR001752">
    <property type="entry name" value="Kinesin_motor_dom"/>
</dbReference>
<dbReference type="GO" id="GO:0008017">
    <property type="term" value="F:microtubule binding"/>
    <property type="evidence" value="ECO:0007669"/>
    <property type="project" value="InterPro"/>
</dbReference>
<dbReference type="InterPro" id="IPR027640">
    <property type="entry name" value="Kinesin-like_fam"/>
</dbReference>
<keyword evidence="5" id="KW-0175">Coiled coil</keyword>
<keyword evidence="6 7" id="KW-0505">Motor protein</keyword>
<evidence type="ECO:0000256" key="6">
    <source>
        <dbReference type="PROSITE-ProRule" id="PRU00283"/>
    </source>
</evidence>
<reference evidence="10 11" key="1">
    <citation type="submission" date="2019-07" db="EMBL/GenBank/DDBJ databases">
        <title>Genomes of Cafeteria roenbergensis.</title>
        <authorList>
            <person name="Fischer M.G."/>
            <person name="Hackl T."/>
            <person name="Roman M."/>
        </authorList>
    </citation>
    <scope>NUCLEOTIDE SEQUENCE [LARGE SCALE GENOMIC DNA]</scope>
    <source>
        <strain evidence="10 11">E4-10P</strain>
    </source>
</reference>
<feature type="region of interest" description="Disordered" evidence="8">
    <location>
        <begin position="614"/>
        <end position="648"/>
    </location>
</feature>
<dbReference type="GO" id="GO:0005874">
    <property type="term" value="C:microtubule"/>
    <property type="evidence" value="ECO:0007669"/>
    <property type="project" value="UniProtKB-KW"/>
</dbReference>
<dbReference type="PANTHER" id="PTHR47969:SF15">
    <property type="entry name" value="CHROMOSOME-ASSOCIATED KINESIN KIF4A-RELATED"/>
    <property type="match status" value="1"/>
</dbReference>
<sequence length="816" mass="85222">MAAAAAAGSALGAYADPDYDLSPPPLGRVRSRSGSPPPVQPLLDGGSGAIGVDSPSTGPALSQQRSRSESPPGFHSRGDGAAAGPGAEAAAAEPVARPRPSFDRLSVIVACRVRPLSRRETKATGDVGCVDVTSPTDIFVDHADKNHGFCFHQVFGPKETQTDVFVALGQPLVEAVMSGENAAAVAYGMTGSGKTHSMIGPPLPDSIRSDYVGSERGLAPRVVELLFAALNSLDDCYRAKIEVTFVEIYNDVVFDLLLPRKARIKVAAHEDGAYVPATRVPCTSAREVMSQFDRGIRQRAAGATNANAASSRSHAIMRVHVEINNRAMRTTQSSMLQLVDLAGSEQVSKTGATGTRLEEAKHINRSLMTLSEVCKRLALPRRMRGLVPYRDSMLTMLLKNSFGGNSRTVVLVNVSPFLDHSSDTLRALRFGAEASAIRNKPKVQRRVDYAQLRSTLDALETDIAAQELQLGHHKALLKQLARASAQALSSRVKSTAELRVLYERFPVLRVLLPGVVLSRYLPKGIIIRILTFAGADATASMAGASSSMRRICADDRLWGHHCHEELPEFSIADLSANPAAVWSAGIRWGAHRAAADGVGEEDIKSAKRLAAEEMRSSAKTHFADDKNHPPTVKAPTRTRGAPAAAPAPAPAGAAAAAAAAPAAAVAASAAAGAAAAAAAAGAGGGGGGEAAAAAAGGDAAGAALRAEEGGGDGNLAIWAKESTEALAGLTPGAIPPGAKRGPPRRAYRRQFHLFRMGALRFQQLRRNNLATQEMIRLRGQGVRLVPAKVATKTGAARSAGPEADEPDPVAVAVGAR</sequence>
<comment type="subcellular location">
    <subcellularLocation>
        <location evidence="1">Cytoplasm</location>
    </subcellularLocation>
</comment>
<evidence type="ECO:0000256" key="5">
    <source>
        <dbReference type="ARBA" id="ARBA00023054"/>
    </source>
</evidence>
<dbReference type="InterPro" id="IPR027417">
    <property type="entry name" value="P-loop_NTPase"/>
</dbReference>
<accession>A0A5A8E1S9</accession>
<feature type="compositionally biased region" description="Polar residues" evidence="8">
    <location>
        <begin position="54"/>
        <end position="65"/>
    </location>
</feature>
<protein>
    <recommendedName>
        <fullName evidence="7">Kinesin-like protein</fullName>
    </recommendedName>
</protein>
<dbReference type="Pfam" id="PF00225">
    <property type="entry name" value="Kinesin"/>
    <property type="match status" value="1"/>
</dbReference>
<dbReference type="EMBL" id="VLTO01000065">
    <property type="protein sequence ID" value="KAA0169901.1"/>
    <property type="molecule type" value="Genomic_DNA"/>
</dbReference>
<dbReference type="SUPFAM" id="SSF52540">
    <property type="entry name" value="P-loop containing nucleoside triphosphate hydrolases"/>
    <property type="match status" value="1"/>
</dbReference>
<dbReference type="GO" id="GO:0005875">
    <property type="term" value="C:microtubule associated complex"/>
    <property type="evidence" value="ECO:0007669"/>
    <property type="project" value="TreeGrafter"/>
</dbReference>